<dbReference type="InterPro" id="IPR003439">
    <property type="entry name" value="ABC_transporter-like_ATP-bd"/>
</dbReference>
<dbReference type="InterPro" id="IPR017871">
    <property type="entry name" value="ABC_transporter-like_CS"/>
</dbReference>
<feature type="domain" description="ABC transporter" evidence="5">
    <location>
        <begin position="3"/>
        <end position="229"/>
    </location>
</feature>
<keyword evidence="4 6" id="KW-0067">ATP-binding</keyword>
<evidence type="ECO:0000259" key="5">
    <source>
        <dbReference type="PROSITE" id="PS50893"/>
    </source>
</evidence>
<keyword evidence="3" id="KW-0547">Nucleotide-binding</keyword>
<protein>
    <submittedName>
        <fullName evidence="6">ABC transporter ATP-binding protein</fullName>
    </submittedName>
</protein>
<proteinExistence type="inferred from homology"/>
<reference evidence="6 7" key="1">
    <citation type="submission" date="2017-04" db="EMBL/GenBank/DDBJ databases">
        <title>The genome sequence of Parageobacillus galactosidasius DSM 18751.</title>
        <authorList>
            <person name="Ramaloko W.T."/>
            <person name="Koen N."/>
            <person name="Polliack S."/>
            <person name="Aliyu H."/>
            <person name="Lebre P."/>
            <person name="Mohr T."/>
            <person name="Oswald F."/>
            <person name="Zwick M."/>
            <person name="Neumann A."/>
            <person name="Syldatk C."/>
            <person name="Cowan D."/>
            <person name="De Maayer P."/>
        </authorList>
    </citation>
    <scope>NUCLEOTIDE SEQUENCE [LARGE SCALE GENOMIC DNA]</scope>
    <source>
        <strain evidence="6 7">DSM 18751</strain>
    </source>
</reference>
<dbReference type="PANTHER" id="PTHR42711">
    <property type="entry name" value="ABC TRANSPORTER ATP-BINDING PROTEIN"/>
    <property type="match status" value="1"/>
</dbReference>
<name>A0A226QN82_9BACL</name>
<evidence type="ECO:0000256" key="3">
    <source>
        <dbReference type="ARBA" id="ARBA00022741"/>
    </source>
</evidence>
<dbReference type="AlphaFoldDB" id="A0A226QN82"/>
<keyword evidence="2" id="KW-0813">Transport</keyword>
<dbReference type="EMBL" id="NDYL01000002">
    <property type="protein sequence ID" value="OXB92902.1"/>
    <property type="molecule type" value="Genomic_DNA"/>
</dbReference>
<evidence type="ECO:0000256" key="4">
    <source>
        <dbReference type="ARBA" id="ARBA00022840"/>
    </source>
</evidence>
<evidence type="ECO:0000256" key="1">
    <source>
        <dbReference type="ARBA" id="ARBA00005417"/>
    </source>
</evidence>
<evidence type="ECO:0000256" key="2">
    <source>
        <dbReference type="ARBA" id="ARBA00022448"/>
    </source>
</evidence>
<dbReference type="Proteomes" id="UP000198394">
    <property type="component" value="Unassembled WGS sequence"/>
</dbReference>
<dbReference type="InterPro" id="IPR050763">
    <property type="entry name" value="ABC_transporter_ATP-binding"/>
</dbReference>
<dbReference type="GO" id="GO:0016887">
    <property type="term" value="F:ATP hydrolysis activity"/>
    <property type="evidence" value="ECO:0007669"/>
    <property type="project" value="InterPro"/>
</dbReference>
<dbReference type="Gene3D" id="3.40.50.300">
    <property type="entry name" value="P-loop containing nucleotide triphosphate hydrolases"/>
    <property type="match status" value="1"/>
</dbReference>
<dbReference type="PROSITE" id="PS00211">
    <property type="entry name" value="ABC_TRANSPORTER_1"/>
    <property type="match status" value="1"/>
</dbReference>
<dbReference type="Pfam" id="PF13732">
    <property type="entry name" value="DrrA1-3_C"/>
    <property type="match status" value="1"/>
</dbReference>
<dbReference type="GO" id="GO:0005524">
    <property type="term" value="F:ATP binding"/>
    <property type="evidence" value="ECO:0007669"/>
    <property type="project" value="UniProtKB-KW"/>
</dbReference>
<dbReference type="PROSITE" id="PS50893">
    <property type="entry name" value="ABC_TRANSPORTER_2"/>
    <property type="match status" value="1"/>
</dbReference>
<dbReference type="SMART" id="SM00382">
    <property type="entry name" value="AAA"/>
    <property type="match status" value="1"/>
</dbReference>
<comment type="caution">
    <text evidence="6">The sequence shown here is derived from an EMBL/GenBank/DDBJ whole genome shotgun (WGS) entry which is preliminary data.</text>
</comment>
<dbReference type="InterPro" id="IPR025302">
    <property type="entry name" value="DrrA1/2-like_C"/>
</dbReference>
<organism evidence="6 7">
    <name type="scientific">Parageobacillus galactosidasius</name>
    <dbReference type="NCBI Taxonomy" id="883812"/>
    <lineage>
        <taxon>Bacteria</taxon>
        <taxon>Bacillati</taxon>
        <taxon>Bacillota</taxon>
        <taxon>Bacilli</taxon>
        <taxon>Bacillales</taxon>
        <taxon>Anoxybacillaceae</taxon>
        <taxon>Parageobacillus</taxon>
    </lineage>
</organism>
<dbReference type="PANTHER" id="PTHR42711:SF5">
    <property type="entry name" value="ABC TRANSPORTER ATP-BINDING PROTEIN NATA"/>
    <property type="match status" value="1"/>
</dbReference>
<dbReference type="SUPFAM" id="SSF52540">
    <property type="entry name" value="P-loop containing nucleoside triphosphate hydrolases"/>
    <property type="match status" value="1"/>
</dbReference>
<keyword evidence="7" id="KW-1185">Reference proteome</keyword>
<dbReference type="InterPro" id="IPR027417">
    <property type="entry name" value="P-loop_NTPase"/>
</dbReference>
<sequence>MTLEVYGLHKFFGNVIAVNNLSFVLKRGEVLGLLGQNGAGKTTTIKMLLGLLKPDKGVIMWDGKKLDRSSVSIGYLPEERGLYPKSKIIDQLRFFGRLEGMSKKSVDQSINYWMEKLGISNYKSMRANELSKGNQQKIQLIGTLLHNPEIVILDEPFSGLDPINASLLSSIIEEQIKLGKTVILSSHRMEQIEKFCKKICILKKGRVVLSGKLDEIKQNYSYRNFTLTASPETEQFIKKLGLPYKKDAAEIIIKVKNYDESIQLINLFKQNSIPIRNFQVAEPSLNEIFIEKVK</sequence>
<evidence type="ECO:0000313" key="6">
    <source>
        <dbReference type="EMBL" id="OXB92902.1"/>
    </source>
</evidence>
<comment type="similarity">
    <text evidence="1">Belongs to the ABC transporter superfamily.</text>
</comment>
<dbReference type="InterPro" id="IPR003593">
    <property type="entry name" value="AAA+_ATPase"/>
</dbReference>
<accession>A0A226QN82</accession>
<dbReference type="Pfam" id="PF00005">
    <property type="entry name" value="ABC_tran"/>
    <property type="match status" value="1"/>
</dbReference>
<evidence type="ECO:0000313" key="7">
    <source>
        <dbReference type="Proteomes" id="UP000198394"/>
    </source>
</evidence>
<dbReference type="RefSeq" id="WP_089098084.1">
    <property type="nucleotide sequence ID" value="NZ_NDYL01000002.1"/>
</dbReference>
<gene>
    <name evidence="6" type="ORF">B9L23_17360</name>
</gene>